<proteinExistence type="predicted"/>
<keyword evidence="2" id="KW-1185">Reference proteome</keyword>
<dbReference type="EMBL" id="CM047897">
    <property type="protein sequence ID" value="KAJ0110435.1"/>
    <property type="molecule type" value="Genomic_DNA"/>
</dbReference>
<accession>A0ACC1C406</accession>
<name>A0ACC1C406_9ROSI</name>
<sequence>MEDEFAKLIRRMNPPRVMIDNDACERATVIQVDGVNRHGHLLEVVQVLKDLNLLITKAYVSSDGGYLMDVFYVTDTDGKKIRDKGTVNYLQSTLETNASFLNSMRSSVGVIPSKQHTSIELTGADRPGLLSEVSAVLTDLGCNVVNAVIWAHNARAAAVLHVTDQSSGCAIEDPERLSKIKELLCNVLRGSTDFRTPRMSISSNGVMYRERRLHQMLFADRDFERPESPKYESSRPHVTVMDCSDRDYTAVTIRSRDRPKLMFDIEYYIKHVDGFPVSSEAERQRVIVCLEAAIERRASEGLELEVCTDDRFGLLSDITRILRENGLNIRRAEIWTKGGKAKDVFFVTDVSGNPVDPKIIDLVKDQIGQTILQVKGNSDMSRKLPQETARSFFFGNFFRGRSFQNFKLIKSCS</sequence>
<evidence type="ECO:0000313" key="2">
    <source>
        <dbReference type="Proteomes" id="UP001164250"/>
    </source>
</evidence>
<reference evidence="2" key="1">
    <citation type="journal article" date="2023" name="G3 (Bethesda)">
        <title>Genome assembly and association tests identify interacting loci associated with vigor, precocity, and sex in interspecific pistachio rootstocks.</title>
        <authorList>
            <person name="Palmer W."/>
            <person name="Jacygrad E."/>
            <person name="Sagayaradj S."/>
            <person name="Cavanaugh K."/>
            <person name="Han R."/>
            <person name="Bertier L."/>
            <person name="Beede B."/>
            <person name="Kafkas S."/>
            <person name="Golino D."/>
            <person name="Preece J."/>
            <person name="Michelmore R."/>
        </authorList>
    </citation>
    <scope>NUCLEOTIDE SEQUENCE [LARGE SCALE GENOMIC DNA]</scope>
</reference>
<organism evidence="1 2">
    <name type="scientific">Pistacia atlantica</name>
    <dbReference type="NCBI Taxonomy" id="434234"/>
    <lineage>
        <taxon>Eukaryota</taxon>
        <taxon>Viridiplantae</taxon>
        <taxon>Streptophyta</taxon>
        <taxon>Embryophyta</taxon>
        <taxon>Tracheophyta</taxon>
        <taxon>Spermatophyta</taxon>
        <taxon>Magnoliopsida</taxon>
        <taxon>eudicotyledons</taxon>
        <taxon>Gunneridae</taxon>
        <taxon>Pentapetalae</taxon>
        <taxon>rosids</taxon>
        <taxon>malvids</taxon>
        <taxon>Sapindales</taxon>
        <taxon>Anacardiaceae</taxon>
        <taxon>Pistacia</taxon>
    </lineage>
</organism>
<comment type="caution">
    <text evidence="1">The sequence shown here is derived from an EMBL/GenBank/DDBJ whole genome shotgun (WGS) entry which is preliminary data.</text>
</comment>
<gene>
    <name evidence="1" type="ORF">Patl1_01263</name>
</gene>
<dbReference type="Proteomes" id="UP001164250">
    <property type="component" value="Chromosome 1"/>
</dbReference>
<evidence type="ECO:0000313" key="1">
    <source>
        <dbReference type="EMBL" id="KAJ0110435.1"/>
    </source>
</evidence>
<protein>
    <submittedName>
        <fullName evidence="1">Uncharacterized protein</fullName>
    </submittedName>
</protein>